<dbReference type="EMBL" id="JBBUKT010000006">
    <property type="protein sequence ID" value="MEK7952216.1"/>
    <property type="molecule type" value="Genomic_DNA"/>
</dbReference>
<proteinExistence type="predicted"/>
<dbReference type="RefSeq" id="WP_341405974.1">
    <property type="nucleotide sequence ID" value="NZ_JBBUKT010000006.1"/>
</dbReference>
<accession>A0ABU9AYM7</accession>
<dbReference type="Pfam" id="PF09951">
    <property type="entry name" value="Imm33"/>
    <property type="match status" value="1"/>
</dbReference>
<feature type="domain" description="Immunity protein Imm33" evidence="1">
    <location>
        <begin position="25"/>
        <end position="108"/>
    </location>
</feature>
<organism evidence="2 3">
    <name type="scientific">Luteolibacter soli</name>
    <dbReference type="NCBI Taxonomy" id="3135280"/>
    <lineage>
        <taxon>Bacteria</taxon>
        <taxon>Pseudomonadati</taxon>
        <taxon>Verrucomicrobiota</taxon>
        <taxon>Verrucomicrobiia</taxon>
        <taxon>Verrucomicrobiales</taxon>
        <taxon>Verrucomicrobiaceae</taxon>
        <taxon>Luteolibacter</taxon>
    </lineage>
</organism>
<name>A0ABU9AYM7_9BACT</name>
<gene>
    <name evidence="2" type="ORF">WKV53_17020</name>
</gene>
<dbReference type="InterPro" id="IPR018689">
    <property type="entry name" value="Imm33_dom"/>
</dbReference>
<evidence type="ECO:0000313" key="2">
    <source>
        <dbReference type="EMBL" id="MEK7952216.1"/>
    </source>
</evidence>
<dbReference type="PANTHER" id="PTHR38743:SF2">
    <property type="entry name" value="DUF2185 DOMAIN-CONTAINING PROTEIN"/>
    <property type="match status" value="1"/>
</dbReference>
<reference evidence="2 3" key="1">
    <citation type="submission" date="2024-04" db="EMBL/GenBank/DDBJ databases">
        <title>Luteolibacter sp. isolated from soil.</title>
        <authorList>
            <person name="An J."/>
        </authorList>
    </citation>
    <scope>NUCLEOTIDE SEQUENCE [LARGE SCALE GENOMIC DNA]</scope>
    <source>
        <strain evidence="2 3">Y139</strain>
    </source>
</reference>
<evidence type="ECO:0000259" key="1">
    <source>
        <dbReference type="Pfam" id="PF09951"/>
    </source>
</evidence>
<sequence>MASRDSNFCIAPDEIRQLIPPMGSCFATDRITIDGLKVGYMYRQEPDNEIDSGWRFLSGDESQEYADMPTNWALYEVNTICNYDPAIIPHLGSPAGSAFGRIEGTDRFEEEELDQEEA</sequence>
<keyword evidence="3" id="KW-1185">Reference proteome</keyword>
<evidence type="ECO:0000313" key="3">
    <source>
        <dbReference type="Proteomes" id="UP001371305"/>
    </source>
</evidence>
<protein>
    <submittedName>
        <fullName evidence="2">DUF2185 domain-containing protein</fullName>
    </submittedName>
</protein>
<dbReference type="PANTHER" id="PTHR38743">
    <property type="entry name" value="SIMILAR TO GLYOXYLASE I FAMILY PROTEIN"/>
    <property type="match status" value="1"/>
</dbReference>
<comment type="caution">
    <text evidence="2">The sequence shown here is derived from an EMBL/GenBank/DDBJ whole genome shotgun (WGS) entry which is preliminary data.</text>
</comment>
<dbReference type="Proteomes" id="UP001371305">
    <property type="component" value="Unassembled WGS sequence"/>
</dbReference>